<accession>A0A0V0TUQ8</accession>
<organism evidence="1 2">
    <name type="scientific">Trichinella murrelli</name>
    <dbReference type="NCBI Taxonomy" id="144512"/>
    <lineage>
        <taxon>Eukaryota</taxon>
        <taxon>Metazoa</taxon>
        <taxon>Ecdysozoa</taxon>
        <taxon>Nematoda</taxon>
        <taxon>Enoplea</taxon>
        <taxon>Dorylaimia</taxon>
        <taxon>Trichinellida</taxon>
        <taxon>Trichinellidae</taxon>
        <taxon>Trichinella</taxon>
    </lineage>
</organism>
<dbReference type="EMBL" id="JYDJ01000139">
    <property type="protein sequence ID" value="KRX42624.1"/>
    <property type="molecule type" value="Genomic_DNA"/>
</dbReference>
<dbReference type="AlphaFoldDB" id="A0A0V0TUQ8"/>
<dbReference type="Proteomes" id="UP000055048">
    <property type="component" value="Unassembled WGS sequence"/>
</dbReference>
<reference evidence="1 2" key="1">
    <citation type="submission" date="2015-01" db="EMBL/GenBank/DDBJ databases">
        <title>Evolution of Trichinella species and genotypes.</title>
        <authorList>
            <person name="Korhonen P.K."/>
            <person name="Edoardo P."/>
            <person name="Giuseppe L.R."/>
            <person name="Gasser R.B."/>
        </authorList>
    </citation>
    <scope>NUCLEOTIDE SEQUENCE [LARGE SCALE GENOMIC DNA]</scope>
    <source>
        <strain evidence="1">ISS417</strain>
    </source>
</reference>
<evidence type="ECO:0000313" key="1">
    <source>
        <dbReference type="EMBL" id="KRX42624.1"/>
    </source>
</evidence>
<sequence>MKADALVNEEESYLDDVQELLEAVDAFNDKTLKLSLQLEEALKKTRRAGRAKIRQLEYALPERHVKPEARDRRGSSKPEASGKLLELKLPVFVGKLLEFLAF</sequence>
<keyword evidence="2" id="KW-1185">Reference proteome</keyword>
<evidence type="ECO:0000313" key="2">
    <source>
        <dbReference type="Proteomes" id="UP000055048"/>
    </source>
</evidence>
<name>A0A0V0TUQ8_9BILA</name>
<comment type="caution">
    <text evidence="1">The sequence shown here is derived from an EMBL/GenBank/DDBJ whole genome shotgun (WGS) entry which is preliminary data.</text>
</comment>
<proteinExistence type="predicted"/>
<protein>
    <submittedName>
        <fullName evidence="1">Uncharacterized protein</fullName>
    </submittedName>
</protein>
<gene>
    <name evidence="1" type="ORF">T05_4897</name>
</gene>